<dbReference type="OrthoDB" id="18577at2759"/>
<dbReference type="HOGENOM" id="CLU_096618_0_1_1"/>
<dbReference type="PANTHER" id="PTHR13337">
    <property type="entry name" value="SUCCINATE DEHYDROGENASE"/>
    <property type="match status" value="1"/>
</dbReference>
<gene>
    <name evidence="13" type="ORF">PV07_08342</name>
</gene>
<dbReference type="CDD" id="cd03496">
    <property type="entry name" value="SQR_TypeC_CybS"/>
    <property type="match status" value="1"/>
</dbReference>
<dbReference type="GO" id="GO:0006099">
    <property type="term" value="P:tricarboxylic acid cycle"/>
    <property type="evidence" value="ECO:0007669"/>
    <property type="project" value="TreeGrafter"/>
</dbReference>
<dbReference type="VEuPathDB" id="FungiDB:PV07_08342"/>
<dbReference type="SUPFAM" id="SSF81343">
    <property type="entry name" value="Fumarate reductase respiratory complex transmembrane subunits"/>
    <property type="match status" value="1"/>
</dbReference>
<evidence type="ECO:0000313" key="14">
    <source>
        <dbReference type="Proteomes" id="UP000054466"/>
    </source>
</evidence>
<sequence>MAAASRTAMLRQAQLLSTSKRLFSSTTQPLRPFRPAPLIPSARQFLSPRLSLASQIAPFSSTAQRKILPPGPQVIQGGVNDAAPVPKPDPLHGSYHWTFERMLSVALVPLTITPFAAGSVSPMLDAALIFGILIHSHAGFQSIIIDYIPIHRHPTMRRSFMWLLNLATLVVAVGFYEFETNDVGVVEAMKRIWHAGANDATIGKADTSSLGHDGKLKNLK</sequence>
<keyword evidence="9 12" id="KW-0472">Membrane</keyword>
<dbReference type="GO" id="GO:0005743">
    <property type="term" value="C:mitochondrial inner membrane"/>
    <property type="evidence" value="ECO:0007669"/>
    <property type="project" value="UniProtKB-SubCell"/>
</dbReference>
<keyword evidence="6 12" id="KW-0809">Transit peptide</keyword>
<evidence type="ECO:0000256" key="7">
    <source>
        <dbReference type="ARBA" id="ARBA00022989"/>
    </source>
</evidence>
<evidence type="ECO:0000256" key="10">
    <source>
        <dbReference type="PIRSR" id="PIRSR607992-1"/>
    </source>
</evidence>
<keyword evidence="5 12" id="KW-0999">Mitochondrion inner membrane</keyword>
<dbReference type="AlphaFoldDB" id="A0A0D2CYN8"/>
<feature type="transmembrane region" description="Helical" evidence="12">
    <location>
        <begin position="102"/>
        <end position="120"/>
    </location>
</feature>
<comment type="subcellular location">
    <subcellularLocation>
        <location evidence="1 12">Mitochondrion inner membrane</location>
        <topology evidence="1 12">Multi-pass membrane protein</topology>
    </subcellularLocation>
</comment>
<dbReference type="RefSeq" id="XP_016248920.1">
    <property type="nucleotide sequence ID" value="XM_016395501.1"/>
</dbReference>
<comment type="similarity">
    <text evidence="2 12">Belongs to the CybS family.</text>
</comment>
<evidence type="ECO:0000256" key="11">
    <source>
        <dbReference type="PIRSR" id="PIRSR607992-2"/>
    </source>
</evidence>
<organism evidence="13 14">
    <name type="scientific">Cladophialophora immunda</name>
    <dbReference type="NCBI Taxonomy" id="569365"/>
    <lineage>
        <taxon>Eukaryota</taxon>
        <taxon>Fungi</taxon>
        <taxon>Dikarya</taxon>
        <taxon>Ascomycota</taxon>
        <taxon>Pezizomycotina</taxon>
        <taxon>Eurotiomycetes</taxon>
        <taxon>Chaetothyriomycetidae</taxon>
        <taxon>Chaetothyriales</taxon>
        <taxon>Herpotrichiellaceae</taxon>
        <taxon>Cladophialophora</taxon>
    </lineage>
</organism>
<feature type="binding site" description="axial binding residue" evidence="11">
    <location>
        <position position="135"/>
    </location>
    <ligand>
        <name>heme b</name>
        <dbReference type="ChEBI" id="CHEBI:60344"/>
        <note>ligand shared with SDHC</note>
    </ligand>
    <ligandPart>
        <name>Fe</name>
        <dbReference type="ChEBI" id="CHEBI:18248"/>
    </ligandPart>
</feature>
<feature type="binding site" evidence="10">
    <location>
        <position position="147"/>
    </location>
    <ligand>
        <name>a ubiquinone</name>
        <dbReference type="ChEBI" id="CHEBI:16389"/>
        <note>ligand shared with IP/SDHB</note>
    </ligand>
</feature>
<keyword evidence="11" id="KW-0479">Metal-binding</keyword>
<feature type="transmembrane region" description="Helical" evidence="12">
    <location>
        <begin position="160"/>
        <end position="178"/>
    </location>
</feature>
<dbReference type="InterPro" id="IPR034804">
    <property type="entry name" value="SQR/QFR_C/D"/>
</dbReference>
<dbReference type="GO" id="GO:0048039">
    <property type="term" value="F:ubiquinone binding"/>
    <property type="evidence" value="ECO:0007669"/>
    <property type="project" value="TreeGrafter"/>
</dbReference>
<name>A0A0D2CYN8_9EURO</name>
<keyword evidence="8 12" id="KW-0496">Mitochondrion</keyword>
<dbReference type="InterPro" id="IPR007992">
    <property type="entry name" value="CybS"/>
</dbReference>
<evidence type="ECO:0000256" key="4">
    <source>
        <dbReference type="ARBA" id="ARBA00022692"/>
    </source>
</evidence>
<keyword evidence="7 12" id="KW-1133">Transmembrane helix</keyword>
<accession>A0A0D2CYN8</accession>
<evidence type="ECO:0000256" key="1">
    <source>
        <dbReference type="ARBA" id="ARBA00004448"/>
    </source>
</evidence>
<evidence type="ECO:0000256" key="12">
    <source>
        <dbReference type="RuleBase" id="RU364031"/>
    </source>
</evidence>
<keyword evidence="4 12" id="KW-0812">Transmembrane</keyword>
<dbReference type="PANTHER" id="PTHR13337:SF2">
    <property type="entry name" value="SUCCINATE DEHYDROGENASE [UBIQUINONE] CYTOCHROME B SMALL SUBUNIT, MITOCHONDRIAL"/>
    <property type="match status" value="1"/>
</dbReference>
<evidence type="ECO:0000256" key="2">
    <source>
        <dbReference type="ARBA" id="ARBA00007294"/>
    </source>
</evidence>
<keyword evidence="3" id="KW-0813">Transport</keyword>
<dbReference type="GO" id="GO:0006121">
    <property type="term" value="P:mitochondrial electron transport, succinate to ubiquinone"/>
    <property type="evidence" value="ECO:0007669"/>
    <property type="project" value="TreeGrafter"/>
</dbReference>
<protein>
    <recommendedName>
        <fullName evidence="12">Succinate dehydrogenase [ubiquinone] cytochrome b small subunit</fullName>
    </recommendedName>
</protein>
<dbReference type="STRING" id="569365.A0A0D2CYN8"/>
<evidence type="ECO:0000256" key="9">
    <source>
        <dbReference type="ARBA" id="ARBA00023136"/>
    </source>
</evidence>
<dbReference type="GO" id="GO:0046872">
    <property type="term" value="F:metal ion binding"/>
    <property type="evidence" value="ECO:0007669"/>
    <property type="project" value="UniProtKB-KW"/>
</dbReference>
<evidence type="ECO:0000313" key="13">
    <source>
        <dbReference type="EMBL" id="KIW28704.1"/>
    </source>
</evidence>
<keyword evidence="14" id="KW-1185">Reference proteome</keyword>
<dbReference type="Proteomes" id="UP000054466">
    <property type="component" value="Unassembled WGS sequence"/>
</dbReference>
<evidence type="ECO:0000256" key="5">
    <source>
        <dbReference type="ARBA" id="ARBA00022792"/>
    </source>
</evidence>
<dbReference type="Pfam" id="PF05328">
    <property type="entry name" value="CybS"/>
    <property type="match status" value="1"/>
</dbReference>
<proteinExistence type="inferred from homology"/>
<evidence type="ECO:0000256" key="6">
    <source>
        <dbReference type="ARBA" id="ARBA00022946"/>
    </source>
</evidence>
<keyword evidence="11" id="KW-0408">Iron</keyword>
<dbReference type="EMBL" id="KN847043">
    <property type="protein sequence ID" value="KIW28704.1"/>
    <property type="molecule type" value="Genomic_DNA"/>
</dbReference>
<dbReference type="GeneID" id="27347536"/>
<evidence type="ECO:0000256" key="8">
    <source>
        <dbReference type="ARBA" id="ARBA00023128"/>
    </source>
</evidence>
<reference evidence="13 14" key="1">
    <citation type="submission" date="2015-01" db="EMBL/GenBank/DDBJ databases">
        <title>The Genome Sequence of Cladophialophora immunda CBS83496.</title>
        <authorList>
            <consortium name="The Broad Institute Genomics Platform"/>
            <person name="Cuomo C."/>
            <person name="de Hoog S."/>
            <person name="Gorbushina A."/>
            <person name="Stielow B."/>
            <person name="Teixiera M."/>
            <person name="Abouelleil A."/>
            <person name="Chapman S.B."/>
            <person name="Priest M."/>
            <person name="Young S.K."/>
            <person name="Wortman J."/>
            <person name="Nusbaum C."/>
            <person name="Birren B."/>
        </authorList>
    </citation>
    <scope>NUCLEOTIDE SEQUENCE [LARGE SCALE GENOMIC DNA]</scope>
    <source>
        <strain evidence="13 14">CBS 83496</strain>
    </source>
</reference>
<dbReference type="Gene3D" id="1.20.1300.10">
    <property type="entry name" value="Fumarate reductase/succinate dehydrogenase, transmembrane subunit"/>
    <property type="match status" value="1"/>
</dbReference>
<dbReference type="GO" id="GO:0020037">
    <property type="term" value="F:heme binding"/>
    <property type="evidence" value="ECO:0007669"/>
    <property type="project" value="TreeGrafter"/>
</dbReference>
<evidence type="ECO:0000256" key="3">
    <source>
        <dbReference type="ARBA" id="ARBA00022448"/>
    </source>
</evidence>
<feature type="transmembrane region" description="Helical" evidence="12">
    <location>
        <begin position="126"/>
        <end position="148"/>
    </location>
</feature>